<proteinExistence type="predicted"/>
<dbReference type="Proteomes" id="UP000219356">
    <property type="component" value="Unassembled WGS sequence"/>
</dbReference>
<dbReference type="EMBL" id="OBEK01000003">
    <property type="protein sequence ID" value="SNZ14007.1"/>
    <property type="molecule type" value="Genomic_DNA"/>
</dbReference>
<evidence type="ECO:0000313" key="1">
    <source>
        <dbReference type="EMBL" id="SNZ14007.1"/>
    </source>
</evidence>
<name>A0A285NY99_9BACI</name>
<organism evidence="1 2">
    <name type="scientific">Terribacillus aidingensis</name>
    <dbReference type="NCBI Taxonomy" id="586416"/>
    <lineage>
        <taxon>Bacteria</taxon>
        <taxon>Bacillati</taxon>
        <taxon>Bacillota</taxon>
        <taxon>Bacilli</taxon>
        <taxon>Bacillales</taxon>
        <taxon>Bacillaceae</taxon>
        <taxon>Terribacillus</taxon>
    </lineage>
</organism>
<accession>A0A285NY99</accession>
<sequence length="63" mass="7223">MMAIPSWSKVVILTNEKGARTERDDIKAGILMILQSTLTNENDNARSDKQWLTQKVTLTKQYK</sequence>
<dbReference type="AlphaFoldDB" id="A0A285NY99"/>
<protein>
    <submittedName>
        <fullName evidence="1">Uncharacterized protein</fullName>
    </submittedName>
</protein>
<gene>
    <name evidence="1" type="ORF">SAMN05421503_2194</name>
</gene>
<evidence type="ECO:0000313" key="2">
    <source>
        <dbReference type="Proteomes" id="UP000219356"/>
    </source>
</evidence>
<keyword evidence="2" id="KW-1185">Reference proteome</keyword>
<reference evidence="2" key="1">
    <citation type="submission" date="2017-09" db="EMBL/GenBank/DDBJ databases">
        <authorList>
            <person name="Varghese N."/>
            <person name="Submissions S."/>
        </authorList>
    </citation>
    <scope>NUCLEOTIDE SEQUENCE [LARGE SCALE GENOMIC DNA]</scope>
    <source>
        <strain evidence="2">CGMCC 1.8913</strain>
    </source>
</reference>